<keyword evidence="7" id="KW-1185">Reference proteome</keyword>
<protein>
    <submittedName>
        <fullName evidence="5">TetR/AcrR family transcriptional regulator</fullName>
    </submittedName>
</protein>
<reference evidence="6 7" key="1">
    <citation type="submission" date="2020-07" db="EMBL/GenBank/DDBJ databases">
        <title>Description of Limosilactobacillus balticus sp. nov., Limosilactobacillus agrestis sp. nov., Limosilactobacillus albertensis sp. nov., Limosilactobacillus rudii sp. nov., Limosilactobacillus fastidiosus sp. nov., five novel Limosilactobacillus species isolated from the vertebrate gastrointestinal tract, and proposal of 6 subspecies of Limosilactobacillus reuteri adapted to the gastrointestinal tract of specific vertebrate hosts.</title>
        <authorList>
            <person name="Li F."/>
            <person name="Cheng C."/>
            <person name="Zheng J."/>
            <person name="Quevedo R.M."/>
            <person name="Li J."/>
            <person name="Roos S."/>
            <person name="Gaenzle M.G."/>
            <person name="Walter J."/>
        </authorList>
    </citation>
    <scope>NUCLEOTIDE SEQUENCE [LARGE SCALE GENOMIC DNA]</scope>
    <source>
        <strain evidence="5 6">WF-MA3-C</strain>
        <strain evidence="4 7">WF-MO7-1</strain>
    </source>
</reference>
<dbReference type="Proteomes" id="UP000544052">
    <property type="component" value="Unassembled WGS sequence"/>
</dbReference>
<dbReference type="InterPro" id="IPR001647">
    <property type="entry name" value="HTH_TetR"/>
</dbReference>
<comment type="caution">
    <text evidence="5">The sequence shown here is derived from an EMBL/GenBank/DDBJ whole genome shotgun (WGS) entry which is preliminary data.</text>
</comment>
<dbReference type="InterPro" id="IPR009057">
    <property type="entry name" value="Homeodomain-like_sf"/>
</dbReference>
<keyword evidence="1 2" id="KW-0238">DNA-binding</keyword>
<evidence type="ECO:0000313" key="6">
    <source>
        <dbReference type="Proteomes" id="UP000518255"/>
    </source>
</evidence>
<organism evidence="5 6">
    <name type="scientific">Limosilactobacillus fastidiosus</name>
    <dbReference type="NCBI Taxonomy" id="2759855"/>
    <lineage>
        <taxon>Bacteria</taxon>
        <taxon>Bacillati</taxon>
        <taxon>Bacillota</taxon>
        <taxon>Bacilli</taxon>
        <taxon>Lactobacillales</taxon>
        <taxon>Lactobacillaceae</taxon>
        <taxon>Limosilactobacillus</taxon>
    </lineage>
</organism>
<dbReference type="Proteomes" id="UP000518255">
    <property type="component" value="Unassembled WGS sequence"/>
</dbReference>
<accession>A0A7W3TY88</accession>
<proteinExistence type="predicted"/>
<dbReference type="GO" id="GO:0003677">
    <property type="term" value="F:DNA binding"/>
    <property type="evidence" value="ECO:0007669"/>
    <property type="project" value="UniProtKB-UniRule"/>
</dbReference>
<evidence type="ECO:0000313" key="4">
    <source>
        <dbReference type="EMBL" id="MBB1062571.1"/>
    </source>
</evidence>
<evidence type="ECO:0000313" key="5">
    <source>
        <dbReference type="EMBL" id="MBB1085476.1"/>
    </source>
</evidence>
<gene>
    <name evidence="5" type="ORF">H5R63_01510</name>
    <name evidence="4" type="ORF">H5R64_01965</name>
</gene>
<evidence type="ECO:0000259" key="3">
    <source>
        <dbReference type="PROSITE" id="PS50977"/>
    </source>
</evidence>
<sequence length="172" mass="19946">MPSTTYQHLPKEKQLKIEAALLKEFSSYSLADAQVARIVKDVGIARGAFYKYFENIQAAYIYLYQQAVLEIHTGIVGRQKLSAKDYYQQVSLFVNVVNGSKYHEMMKLHFEINEQLVKIADNRNLRPKSASEWAIMILSHETIRECLEKPSQSVKLLKRYYQAVIPLTKEEK</sequence>
<dbReference type="EMBL" id="JACIUY010000044">
    <property type="protein sequence ID" value="MBB1085476.1"/>
    <property type="molecule type" value="Genomic_DNA"/>
</dbReference>
<dbReference type="Gene3D" id="1.10.357.10">
    <property type="entry name" value="Tetracycline Repressor, domain 2"/>
    <property type="match status" value="1"/>
</dbReference>
<dbReference type="RefSeq" id="WP_182580360.1">
    <property type="nucleotide sequence ID" value="NZ_JACIUY010000044.1"/>
</dbReference>
<dbReference type="PROSITE" id="PS50977">
    <property type="entry name" value="HTH_TETR_2"/>
    <property type="match status" value="1"/>
</dbReference>
<evidence type="ECO:0000256" key="2">
    <source>
        <dbReference type="PROSITE-ProRule" id="PRU00335"/>
    </source>
</evidence>
<evidence type="ECO:0000313" key="7">
    <source>
        <dbReference type="Proteomes" id="UP000544052"/>
    </source>
</evidence>
<feature type="DNA-binding region" description="H-T-H motif" evidence="2">
    <location>
        <begin position="34"/>
        <end position="53"/>
    </location>
</feature>
<dbReference type="AlphaFoldDB" id="A0A7W3TY88"/>
<evidence type="ECO:0000256" key="1">
    <source>
        <dbReference type="ARBA" id="ARBA00023125"/>
    </source>
</evidence>
<dbReference type="EMBL" id="JACIUZ010000019">
    <property type="protein sequence ID" value="MBB1062571.1"/>
    <property type="molecule type" value="Genomic_DNA"/>
</dbReference>
<name>A0A7W3TY88_9LACO</name>
<dbReference type="SUPFAM" id="SSF46689">
    <property type="entry name" value="Homeodomain-like"/>
    <property type="match status" value="1"/>
</dbReference>
<feature type="domain" description="HTH tetR-type" evidence="3">
    <location>
        <begin position="11"/>
        <end position="71"/>
    </location>
</feature>